<dbReference type="InterPro" id="IPR051487">
    <property type="entry name" value="Ser/Thr_Proteases_Immune/Dev"/>
</dbReference>
<keyword evidence="5" id="KW-1185">Reference proteome</keyword>
<keyword evidence="1" id="KW-1015">Disulfide bond</keyword>
<protein>
    <submittedName>
        <fullName evidence="6">Testisin-like</fullName>
    </submittedName>
</protein>
<dbReference type="Gene3D" id="2.40.10.10">
    <property type="entry name" value="Trypsin-like serine proteases"/>
    <property type="match status" value="1"/>
</dbReference>
<dbReference type="PROSITE" id="PS50240">
    <property type="entry name" value="TRYPSIN_DOM"/>
    <property type="match status" value="1"/>
</dbReference>
<organism evidence="5 6">
    <name type="scientific">Drosophila kikkawai</name>
    <name type="common">Fruit fly</name>
    <dbReference type="NCBI Taxonomy" id="30033"/>
    <lineage>
        <taxon>Eukaryota</taxon>
        <taxon>Metazoa</taxon>
        <taxon>Ecdysozoa</taxon>
        <taxon>Arthropoda</taxon>
        <taxon>Hexapoda</taxon>
        <taxon>Insecta</taxon>
        <taxon>Pterygota</taxon>
        <taxon>Neoptera</taxon>
        <taxon>Endopterygota</taxon>
        <taxon>Diptera</taxon>
        <taxon>Brachycera</taxon>
        <taxon>Muscomorpha</taxon>
        <taxon>Ephydroidea</taxon>
        <taxon>Drosophilidae</taxon>
        <taxon>Drosophila</taxon>
        <taxon>Sophophora</taxon>
    </lineage>
</organism>
<reference evidence="5" key="1">
    <citation type="submission" date="2025-05" db="UniProtKB">
        <authorList>
            <consortium name="RefSeq"/>
        </authorList>
    </citation>
    <scope>NUCLEOTIDE SEQUENCE [LARGE SCALE GENOMIC DNA]</scope>
    <source>
        <strain evidence="5">14028-0561.14</strain>
    </source>
</reference>
<evidence type="ECO:0000256" key="3">
    <source>
        <dbReference type="SAM" id="SignalP"/>
    </source>
</evidence>
<comment type="similarity">
    <text evidence="2">Belongs to the peptidase S1 family. CLIP subfamily.</text>
</comment>
<gene>
    <name evidence="6" type="primary">LOC108076140</name>
</gene>
<proteinExistence type="inferred from homology"/>
<dbReference type="SMART" id="SM00020">
    <property type="entry name" value="Tryp_SPc"/>
    <property type="match status" value="1"/>
</dbReference>
<feature type="signal peptide" evidence="3">
    <location>
        <begin position="1"/>
        <end position="24"/>
    </location>
</feature>
<evidence type="ECO:0000256" key="1">
    <source>
        <dbReference type="ARBA" id="ARBA00023157"/>
    </source>
</evidence>
<evidence type="ECO:0000259" key="4">
    <source>
        <dbReference type="PROSITE" id="PS50240"/>
    </source>
</evidence>
<dbReference type="InterPro" id="IPR043504">
    <property type="entry name" value="Peptidase_S1_PA_chymotrypsin"/>
</dbReference>
<dbReference type="AlphaFoldDB" id="A0A6P4INE5"/>
<accession>A0A6P4INE5</accession>
<dbReference type="RefSeq" id="XP_017024356.1">
    <property type="nucleotide sequence ID" value="XM_017168867.1"/>
</dbReference>
<reference evidence="6" key="2">
    <citation type="submission" date="2025-08" db="UniProtKB">
        <authorList>
            <consortium name="RefSeq"/>
        </authorList>
    </citation>
    <scope>IDENTIFICATION</scope>
    <source>
        <strain evidence="6">14028-0561.14</strain>
        <tissue evidence="6">Whole fly</tissue>
    </source>
</reference>
<dbReference type="SUPFAM" id="SSF50494">
    <property type="entry name" value="Trypsin-like serine proteases"/>
    <property type="match status" value="1"/>
</dbReference>
<evidence type="ECO:0000313" key="5">
    <source>
        <dbReference type="Proteomes" id="UP001652661"/>
    </source>
</evidence>
<dbReference type="GeneID" id="108076140"/>
<dbReference type="InterPro" id="IPR009003">
    <property type="entry name" value="Peptidase_S1_PA"/>
</dbReference>
<evidence type="ECO:0000313" key="6">
    <source>
        <dbReference type="RefSeq" id="XP_017024356.1"/>
    </source>
</evidence>
<feature type="chain" id="PRO_5028395247" evidence="3">
    <location>
        <begin position="25"/>
        <end position="205"/>
    </location>
</feature>
<dbReference type="Pfam" id="PF00089">
    <property type="entry name" value="Trypsin"/>
    <property type="match status" value="1"/>
</dbReference>
<feature type="domain" description="Peptidase S1" evidence="4">
    <location>
        <begin position="28"/>
        <end position="200"/>
    </location>
</feature>
<name>A0A6P4INE5_DROKI</name>
<keyword evidence="3" id="KW-0732">Signal</keyword>
<dbReference type="PANTHER" id="PTHR24256">
    <property type="entry name" value="TRYPTASE-RELATED"/>
    <property type="match status" value="1"/>
</dbReference>
<dbReference type="Proteomes" id="UP001652661">
    <property type="component" value="Chromosome 2R"/>
</dbReference>
<evidence type="ECO:0000256" key="2">
    <source>
        <dbReference type="ARBA" id="ARBA00024195"/>
    </source>
</evidence>
<dbReference type="GO" id="GO:0006508">
    <property type="term" value="P:proteolysis"/>
    <property type="evidence" value="ECO:0007669"/>
    <property type="project" value="InterPro"/>
</dbReference>
<sequence>MESTFVAALLLQIALFLPLNIVLSTLETIKLGVHNTQNPEKEQTFEIAERITHLDPYIDLMLLKLDRVVKYEDHIRPICILLGPEQELLNSTNDLTITGWGQISNENATQRPWILQTAELKRIHWDDCGRPHGYICAEAAYQFACQGDSGGPLAAYVKHNQETVNAQVGVLHGGLTDRCDSFSQYVDVVNFTNWIVDMIRLNKKI</sequence>
<dbReference type="InterPro" id="IPR001254">
    <property type="entry name" value="Trypsin_dom"/>
</dbReference>
<dbReference type="GO" id="GO:0004252">
    <property type="term" value="F:serine-type endopeptidase activity"/>
    <property type="evidence" value="ECO:0007669"/>
    <property type="project" value="InterPro"/>
</dbReference>